<dbReference type="OrthoDB" id="9803764at2"/>
<dbReference type="CDD" id="cd03135">
    <property type="entry name" value="GATase1_DJ-1"/>
    <property type="match status" value="1"/>
</dbReference>
<accession>A0A3A1Y9L1</accession>
<dbReference type="RefSeq" id="WP_119496348.1">
    <property type="nucleotide sequence ID" value="NZ_NRJH01000006.1"/>
</dbReference>
<evidence type="ECO:0000313" key="3">
    <source>
        <dbReference type="Proteomes" id="UP000266258"/>
    </source>
</evidence>
<dbReference type="NCBIfam" id="TIGR01383">
    <property type="entry name" value="not_thiJ"/>
    <property type="match status" value="1"/>
</dbReference>
<dbReference type="Gene3D" id="3.40.50.880">
    <property type="match status" value="1"/>
</dbReference>
<evidence type="ECO:0000313" key="2">
    <source>
        <dbReference type="EMBL" id="RIY33899.1"/>
    </source>
</evidence>
<sequence length="187" mass="20576">MTKHVAIVLTSRFETVEALAPVDILRRAGLHVTTISLDEHHLVNSAQHVPVTADKLYAETDMTNFDALVLPGGALDAQKYLDLEKDVAFYAHHAEKLLAAICMAPTVVARMGLLQGKTVTCYPTLASVLEEHGAKYTNEKVVYLEEEKILTSQAPGSAYDFGFKIVEILLGKEKAQEIAEQMFYTLA</sequence>
<dbReference type="InterPro" id="IPR002818">
    <property type="entry name" value="DJ-1/PfpI"/>
</dbReference>
<name>A0A3A1Y9L1_9GAMM</name>
<evidence type="ECO:0000259" key="1">
    <source>
        <dbReference type="Pfam" id="PF01965"/>
    </source>
</evidence>
<gene>
    <name evidence="2" type="ORF">CJP74_00645</name>
</gene>
<dbReference type="PANTHER" id="PTHR48094:SF12">
    <property type="entry name" value="PARKINSON DISEASE PROTEIN 7 HOMOLOG"/>
    <property type="match status" value="1"/>
</dbReference>
<reference evidence="2 3" key="1">
    <citation type="submission" date="2017-08" db="EMBL/GenBank/DDBJ databases">
        <title>Reclassification of Bisgaard taxon 37 and 44.</title>
        <authorList>
            <person name="Christensen H."/>
        </authorList>
    </citation>
    <scope>NUCLEOTIDE SEQUENCE [LARGE SCALE GENOMIC DNA]</scope>
    <source>
        <strain evidence="2 3">B96_4</strain>
    </source>
</reference>
<dbReference type="AlphaFoldDB" id="A0A3A1Y9L1"/>
<dbReference type="GO" id="GO:0005737">
    <property type="term" value="C:cytoplasm"/>
    <property type="evidence" value="ECO:0007669"/>
    <property type="project" value="TreeGrafter"/>
</dbReference>
<dbReference type="SUPFAM" id="SSF52317">
    <property type="entry name" value="Class I glutamine amidotransferase-like"/>
    <property type="match status" value="1"/>
</dbReference>
<dbReference type="Pfam" id="PF01965">
    <property type="entry name" value="DJ-1_PfpI"/>
    <property type="match status" value="1"/>
</dbReference>
<dbReference type="InterPro" id="IPR029062">
    <property type="entry name" value="Class_I_gatase-like"/>
</dbReference>
<protein>
    <recommendedName>
        <fullName evidence="1">DJ-1/PfpI domain-containing protein</fullName>
    </recommendedName>
</protein>
<dbReference type="EMBL" id="NRJH01000006">
    <property type="protein sequence ID" value="RIY33899.1"/>
    <property type="molecule type" value="Genomic_DNA"/>
</dbReference>
<proteinExistence type="predicted"/>
<comment type="caution">
    <text evidence="2">The sequence shown here is derived from an EMBL/GenBank/DDBJ whole genome shotgun (WGS) entry which is preliminary data.</text>
</comment>
<keyword evidence="3" id="KW-1185">Reference proteome</keyword>
<dbReference type="PANTHER" id="PTHR48094">
    <property type="entry name" value="PROTEIN/NUCLEIC ACID DEGLYCASE DJ-1-RELATED"/>
    <property type="match status" value="1"/>
</dbReference>
<dbReference type="InterPro" id="IPR050325">
    <property type="entry name" value="Prot/Nucl_acid_deglycase"/>
</dbReference>
<dbReference type="InterPro" id="IPR006287">
    <property type="entry name" value="DJ-1"/>
</dbReference>
<dbReference type="Proteomes" id="UP000266258">
    <property type="component" value="Unassembled WGS sequence"/>
</dbReference>
<feature type="domain" description="DJ-1/PfpI" evidence="1">
    <location>
        <begin position="3"/>
        <end position="167"/>
    </location>
</feature>
<organism evidence="2 3">
    <name type="scientific">Psittacicella melopsittaci</name>
    <dbReference type="NCBI Taxonomy" id="2028576"/>
    <lineage>
        <taxon>Bacteria</taxon>
        <taxon>Pseudomonadati</taxon>
        <taxon>Pseudomonadota</taxon>
        <taxon>Gammaproteobacteria</taxon>
        <taxon>Pasteurellales</taxon>
        <taxon>Psittacicellaceae</taxon>
        <taxon>Psittacicella</taxon>
    </lineage>
</organism>